<gene>
    <name evidence="2" type="ORF">GCM10009564_23310</name>
</gene>
<evidence type="ECO:0000313" key="3">
    <source>
        <dbReference type="Proteomes" id="UP001501072"/>
    </source>
</evidence>
<dbReference type="Gene3D" id="3.20.20.10">
    <property type="entry name" value="Alanine racemase"/>
    <property type="match status" value="1"/>
</dbReference>
<feature type="domain" description="Alanine racemase N-terminal" evidence="1">
    <location>
        <begin position="25"/>
        <end position="272"/>
    </location>
</feature>
<dbReference type="CDD" id="cd06813">
    <property type="entry name" value="PLPDE_III_DSD_D-TA_like_2"/>
    <property type="match status" value="1"/>
</dbReference>
<organism evidence="2 3">
    <name type="scientific">Streptomyces thermogriseus</name>
    <dbReference type="NCBI Taxonomy" id="75292"/>
    <lineage>
        <taxon>Bacteria</taxon>
        <taxon>Bacillati</taxon>
        <taxon>Actinomycetota</taxon>
        <taxon>Actinomycetes</taxon>
        <taxon>Kitasatosporales</taxon>
        <taxon>Streptomycetaceae</taxon>
        <taxon>Streptomyces</taxon>
    </lineage>
</organism>
<dbReference type="InterPro" id="IPR051466">
    <property type="entry name" value="D-amino_acid_metab_enzyme"/>
</dbReference>
<keyword evidence="3" id="KW-1185">Reference proteome</keyword>
<dbReference type="Proteomes" id="UP001501072">
    <property type="component" value="Unassembled WGS sequence"/>
</dbReference>
<dbReference type="InterPro" id="IPR001608">
    <property type="entry name" value="Ala_racemase_N"/>
</dbReference>
<protein>
    <submittedName>
        <fullName evidence="2">Amino acid deaminase/aldolase</fullName>
    </submittedName>
</protein>
<dbReference type="EMBL" id="BAAAHU010000020">
    <property type="protein sequence ID" value="GAA1009079.1"/>
    <property type="molecule type" value="Genomic_DNA"/>
</dbReference>
<name>A0ABN1SY82_9ACTN</name>
<dbReference type="PANTHER" id="PTHR28004:SF2">
    <property type="entry name" value="D-SERINE DEHYDRATASE"/>
    <property type="match status" value="1"/>
</dbReference>
<accession>A0ABN1SY82</accession>
<comment type="caution">
    <text evidence="2">The sequence shown here is derived from an EMBL/GenBank/DDBJ whole genome shotgun (WGS) entry which is preliminary data.</text>
</comment>
<proteinExistence type="predicted"/>
<dbReference type="PANTHER" id="PTHR28004">
    <property type="entry name" value="ZGC:162816-RELATED"/>
    <property type="match status" value="1"/>
</dbReference>
<reference evidence="2 3" key="1">
    <citation type="journal article" date="2019" name="Int. J. Syst. Evol. Microbiol.">
        <title>The Global Catalogue of Microorganisms (GCM) 10K type strain sequencing project: providing services to taxonomists for standard genome sequencing and annotation.</title>
        <authorList>
            <consortium name="The Broad Institute Genomics Platform"/>
            <consortium name="The Broad Institute Genome Sequencing Center for Infectious Disease"/>
            <person name="Wu L."/>
            <person name="Ma J."/>
        </authorList>
    </citation>
    <scope>NUCLEOTIDE SEQUENCE [LARGE SCALE GENOMIC DNA]</scope>
    <source>
        <strain evidence="2 3">JCM 11269</strain>
    </source>
</reference>
<evidence type="ECO:0000313" key="2">
    <source>
        <dbReference type="EMBL" id="GAA1009079.1"/>
    </source>
</evidence>
<dbReference type="SUPFAM" id="SSF51419">
    <property type="entry name" value="PLP-binding barrel"/>
    <property type="match status" value="1"/>
</dbReference>
<dbReference type="RefSeq" id="WP_067394971.1">
    <property type="nucleotide sequence ID" value="NZ_BAAAHU010000020.1"/>
</dbReference>
<sequence>MTARAADRARYDRATAHLDAPLAIVDLEAFDANADDLVRRAGGKPIRVASKSVRCRALLERVLSKEGFAGIMSFTLAESLWLARSGFDDILLAYPSTDRSGYAELTADPKLARAVTVMIDDPAQLDLIDASRAGGREVVRVCLELDTSLRLLGGRIRIGARRSPLHSPAQIADLARAVARRPGFALVGVMAYEGHVAGVGDAVAGRPLRSRAIRLMQAAARRELAVRRAAAVHAVRAVAPELEFVNGGGTGSVQYTAAEDAVTEIAAGSGLYVPRLFDHYTSFRGRPAALFAQPVVRRPGVGVVTVLGGGYPASGPAGPDRLPVPYLPHGLRYDPQEGPGEVQTPLIGPPADDLLIGDKVWFRHAKAGELCERFDVLHLVEGDRVTATVPTYRGEGRTFL</sequence>
<dbReference type="InterPro" id="IPR029066">
    <property type="entry name" value="PLP-binding_barrel"/>
</dbReference>
<evidence type="ECO:0000259" key="1">
    <source>
        <dbReference type="Pfam" id="PF01168"/>
    </source>
</evidence>
<dbReference type="Pfam" id="PF01168">
    <property type="entry name" value="Ala_racemase_N"/>
    <property type="match status" value="1"/>
</dbReference>